<feature type="compositionally biased region" description="Basic and acidic residues" evidence="1">
    <location>
        <begin position="215"/>
        <end position="225"/>
    </location>
</feature>
<feature type="compositionally biased region" description="Pro residues" evidence="1">
    <location>
        <begin position="227"/>
        <end position="248"/>
    </location>
</feature>
<dbReference type="Pfam" id="PF22011">
    <property type="entry name" value="DUF6931"/>
    <property type="match status" value="1"/>
</dbReference>
<dbReference type="Proteomes" id="UP000317835">
    <property type="component" value="Chromosome"/>
</dbReference>
<dbReference type="AlphaFoldDB" id="A0A518GW55"/>
<evidence type="ECO:0000313" key="2">
    <source>
        <dbReference type="EMBL" id="QDV32781.1"/>
    </source>
</evidence>
<sequence length="257" mass="26995">MDDATHRLDDPSASAELLALASPSAESKAFADAMADQSPRVLVGGLAGDGHFPEAVKLLALALPRREAVWWACRCCRESLTGDEPPEALSALEAAERWAADPIEEHRRAAHAAAEASGMEAPAGCAAMGAFFGGGSIAPPNVPDVPPAPHLTAHVVAGAVMLCAVRSEPEKAPEKYRAFLALGFSVADGADRPPPIALPAGQPAPVSPRPAPPSAREDRWGEESTRPPVPNPRQSPDPAPRPPSPAPPRTRRWDEWE</sequence>
<accession>A0A518GW55</accession>
<dbReference type="EMBL" id="CP036426">
    <property type="protein sequence ID" value="QDV32781.1"/>
    <property type="molecule type" value="Genomic_DNA"/>
</dbReference>
<gene>
    <name evidence="2" type="ORF">ElP_06210</name>
</gene>
<reference evidence="2 3" key="1">
    <citation type="submission" date="2019-02" db="EMBL/GenBank/DDBJ databases">
        <title>Deep-cultivation of Planctomycetes and their phenomic and genomic characterization uncovers novel biology.</title>
        <authorList>
            <person name="Wiegand S."/>
            <person name="Jogler M."/>
            <person name="Boedeker C."/>
            <person name="Pinto D."/>
            <person name="Vollmers J."/>
            <person name="Rivas-Marin E."/>
            <person name="Kohn T."/>
            <person name="Peeters S.H."/>
            <person name="Heuer A."/>
            <person name="Rast P."/>
            <person name="Oberbeckmann S."/>
            <person name="Bunk B."/>
            <person name="Jeske O."/>
            <person name="Meyerdierks A."/>
            <person name="Storesund J.E."/>
            <person name="Kallscheuer N."/>
            <person name="Luecker S."/>
            <person name="Lage O.M."/>
            <person name="Pohl T."/>
            <person name="Merkel B.J."/>
            <person name="Hornburger P."/>
            <person name="Mueller R.-W."/>
            <person name="Bruemmer F."/>
            <person name="Labrenz M."/>
            <person name="Spormann A.M."/>
            <person name="Op den Camp H."/>
            <person name="Overmann J."/>
            <person name="Amann R."/>
            <person name="Jetten M.S.M."/>
            <person name="Mascher T."/>
            <person name="Medema M.H."/>
            <person name="Devos D.P."/>
            <person name="Kaster A.-K."/>
            <person name="Ovreas L."/>
            <person name="Rohde M."/>
            <person name="Galperin M.Y."/>
            <person name="Jogler C."/>
        </authorList>
    </citation>
    <scope>NUCLEOTIDE SEQUENCE [LARGE SCALE GENOMIC DNA]</scope>
    <source>
        <strain evidence="2 3">ElP</strain>
    </source>
</reference>
<dbReference type="KEGG" id="tpla:ElP_06210"/>
<proteinExistence type="predicted"/>
<name>A0A518GW55_9BACT</name>
<protein>
    <submittedName>
        <fullName evidence="2">Uncharacterized protein</fullName>
    </submittedName>
</protein>
<dbReference type="InterPro" id="IPR053855">
    <property type="entry name" value="DUF6931"/>
</dbReference>
<feature type="region of interest" description="Disordered" evidence="1">
    <location>
        <begin position="193"/>
        <end position="257"/>
    </location>
</feature>
<keyword evidence="3" id="KW-1185">Reference proteome</keyword>
<organism evidence="2 3">
    <name type="scientific">Tautonia plasticadhaerens</name>
    <dbReference type="NCBI Taxonomy" id="2527974"/>
    <lineage>
        <taxon>Bacteria</taxon>
        <taxon>Pseudomonadati</taxon>
        <taxon>Planctomycetota</taxon>
        <taxon>Planctomycetia</taxon>
        <taxon>Isosphaerales</taxon>
        <taxon>Isosphaeraceae</taxon>
        <taxon>Tautonia</taxon>
    </lineage>
</organism>
<evidence type="ECO:0000256" key="1">
    <source>
        <dbReference type="SAM" id="MobiDB-lite"/>
    </source>
</evidence>
<evidence type="ECO:0000313" key="3">
    <source>
        <dbReference type="Proteomes" id="UP000317835"/>
    </source>
</evidence>